<dbReference type="Proteomes" id="UP000295543">
    <property type="component" value="Unassembled WGS sequence"/>
</dbReference>
<sequence length="329" mass="35678">MITYVERRPGKTRDCRRIWAVSDGRAGNARQAEALAAALSPRAEALHLEPRAPWRWLAPRRLPASACAFGDAFATHLDDTPDVAIGCGRQAALATRLAGARGARTVQILDPRIDPRLWDLVVVPEHDRLRGPNVLVVRGSLHPVDDAWLADARDAFPALGDLPGPRTAVLLGGDSRHGRFDVAAFAALADRLDVVTQRDGGSLLLTASRRTSPEVRDALRARYAERAALVWIDERNGANPYAGMLGWADRIVCSSDSVNMLSEACATRAPVFVYAPGPLDGAPQRFVDGLLADGRARAFEDALPDFDVVPLRETARIAAEVRERLGVRV</sequence>
<keyword evidence="2" id="KW-1185">Reference proteome</keyword>
<evidence type="ECO:0000313" key="1">
    <source>
        <dbReference type="EMBL" id="TDK29543.1"/>
    </source>
</evidence>
<proteinExistence type="predicted"/>
<comment type="caution">
    <text evidence="1">The sequence shown here is derived from an EMBL/GenBank/DDBJ whole genome shotgun (WGS) entry which is preliminary data.</text>
</comment>
<protein>
    <submittedName>
        <fullName evidence="1">Nucleoside-diphosphate sugar epimerase</fullName>
    </submittedName>
</protein>
<dbReference type="AlphaFoldDB" id="A0A4V3ANB5"/>
<dbReference type="PANTHER" id="PTHR33986:SF15">
    <property type="entry name" value="MITOCHONDRIAL FISSION PROTEIN ELM1"/>
    <property type="match status" value="1"/>
</dbReference>
<reference evidence="1 2" key="1">
    <citation type="submission" date="2019-03" db="EMBL/GenBank/DDBJ databases">
        <title>Luteimonas zhaokaii sp.nov., isolated from the rectal contents of Plateau pika in Yushu, Qinghai Province, China.</title>
        <authorList>
            <person name="Zhang G."/>
        </authorList>
    </citation>
    <scope>NUCLEOTIDE SEQUENCE [LARGE SCALE GENOMIC DNA]</scope>
    <source>
        <strain evidence="1 2">THG-MD21</strain>
    </source>
</reference>
<organism evidence="1 2">
    <name type="scientific">Luteimonas terrae</name>
    <dbReference type="NCBI Taxonomy" id="1530191"/>
    <lineage>
        <taxon>Bacteria</taxon>
        <taxon>Pseudomonadati</taxon>
        <taxon>Pseudomonadota</taxon>
        <taxon>Gammaproteobacteria</taxon>
        <taxon>Lysobacterales</taxon>
        <taxon>Lysobacteraceae</taxon>
        <taxon>Luteimonas</taxon>
    </lineage>
</organism>
<dbReference type="PANTHER" id="PTHR33986">
    <property type="entry name" value="OS02G0535700 PROTEIN"/>
    <property type="match status" value="1"/>
</dbReference>
<dbReference type="EMBL" id="SMTG01000006">
    <property type="protein sequence ID" value="TDK29543.1"/>
    <property type="molecule type" value="Genomic_DNA"/>
</dbReference>
<gene>
    <name evidence="1" type="ORF">E2F49_14320</name>
</gene>
<dbReference type="Pfam" id="PF06258">
    <property type="entry name" value="Mito_fiss_Elm1"/>
    <property type="match status" value="1"/>
</dbReference>
<evidence type="ECO:0000313" key="2">
    <source>
        <dbReference type="Proteomes" id="UP000295543"/>
    </source>
</evidence>
<dbReference type="OrthoDB" id="272235at2"/>
<name>A0A4V3ANB5_9GAMM</name>
<accession>A0A4V3ANB5</accession>
<dbReference type="InterPro" id="IPR009367">
    <property type="entry name" value="Elm1-like"/>
</dbReference>